<dbReference type="EMBL" id="DSUT01000161">
    <property type="protein sequence ID" value="HGK28819.1"/>
    <property type="molecule type" value="Genomic_DNA"/>
</dbReference>
<dbReference type="AlphaFoldDB" id="A0A7C4GJM4"/>
<evidence type="ECO:0000313" key="7">
    <source>
        <dbReference type="EMBL" id="HGK28819.1"/>
    </source>
</evidence>
<keyword evidence="4" id="KW-0808">Transferase</keyword>
<dbReference type="InterPro" id="IPR004960">
    <property type="entry name" value="LipA_acyltrans"/>
</dbReference>
<dbReference type="PANTHER" id="PTHR30606:SF10">
    <property type="entry name" value="PHOSPHATIDYLINOSITOL MANNOSIDE ACYLTRANSFERASE"/>
    <property type="match status" value="1"/>
</dbReference>
<dbReference type="GO" id="GO:0016746">
    <property type="term" value="F:acyltransferase activity"/>
    <property type="evidence" value="ECO:0007669"/>
    <property type="project" value="UniProtKB-KW"/>
</dbReference>
<gene>
    <name evidence="7" type="ORF">ENS41_07720</name>
</gene>
<comment type="caution">
    <text evidence="7">The sequence shown here is derived from an EMBL/GenBank/DDBJ whole genome shotgun (WGS) entry which is preliminary data.</text>
</comment>
<evidence type="ECO:0000256" key="1">
    <source>
        <dbReference type="ARBA" id="ARBA00004533"/>
    </source>
</evidence>
<keyword evidence="6" id="KW-0012">Acyltransferase</keyword>
<evidence type="ECO:0000256" key="3">
    <source>
        <dbReference type="ARBA" id="ARBA00022519"/>
    </source>
</evidence>
<reference evidence="7" key="1">
    <citation type="journal article" date="2020" name="mSystems">
        <title>Genome- and Community-Level Interaction Insights into Carbon Utilization and Element Cycling Functions of Hydrothermarchaeota in Hydrothermal Sediment.</title>
        <authorList>
            <person name="Zhou Z."/>
            <person name="Liu Y."/>
            <person name="Xu W."/>
            <person name="Pan J."/>
            <person name="Luo Z.H."/>
            <person name="Li M."/>
        </authorList>
    </citation>
    <scope>NUCLEOTIDE SEQUENCE [LARGE SCALE GENOMIC DNA]</scope>
    <source>
        <strain evidence="7">SpSt-488</strain>
    </source>
</reference>
<dbReference type="GO" id="GO:0009247">
    <property type="term" value="P:glycolipid biosynthetic process"/>
    <property type="evidence" value="ECO:0007669"/>
    <property type="project" value="UniProtKB-ARBA"/>
</dbReference>
<evidence type="ECO:0000256" key="2">
    <source>
        <dbReference type="ARBA" id="ARBA00022475"/>
    </source>
</evidence>
<dbReference type="GO" id="GO:0005886">
    <property type="term" value="C:plasma membrane"/>
    <property type="evidence" value="ECO:0007669"/>
    <property type="project" value="UniProtKB-SubCell"/>
</dbReference>
<dbReference type="PANTHER" id="PTHR30606">
    <property type="entry name" value="LIPID A BIOSYNTHESIS LAUROYL ACYLTRANSFERASE"/>
    <property type="match status" value="1"/>
</dbReference>
<accession>A0A7C4GJM4</accession>
<keyword evidence="5" id="KW-0472">Membrane</keyword>
<keyword evidence="2" id="KW-1003">Cell membrane</keyword>
<keyword evidence="3" id="KW-0997">Cell inner membrane</keyword>
<evidence type="ECO:0000256" key="5">
    <source>
        <dbReference type="ARBA" id="ARBA00023136"/>
    </source>
</evidence>
<evidence type="ECO:0000256" key="6">
    <source>
        <dbReference type="ARBA" id="ARBA00023315"/>
    </source>
</evidence>
<organism evidence="7">
    <name type="scientific">candidate division WOR-3 bacterium</name>
    <dbReference type="NCBI Taxonomy" id="2052148"/>
    <lineage>
        <taxon>Bacteria</taxon>
        <taxon>Bacteria division WOR-3</taxon>
    </lineage>
</organism>
<comment type="subcellular location">
    <subcellularLocation>
        <location evidence="1">Cell inner membrane</location>
    </subcellularLocation>
</comment>
<name>A0A7C4GJM4_UNCW3</name>
<evidence type="ECO:0008006" key="8">
    <source>
        <dbReference type="Google" id="ProtNLM"/>
    </source>
</evidence>
<protein>
    <recommendedName>
        <fullName evidence="8">Lysophospholipid acyltransferase family protein</fullName>
    </recommendedName>
</protein>
<sequence length="284" mass="31949">MSLTRAALLVVRALPAEPAILVVRLLVIIYLLFRPDCRTEVRANFRTVCGRDDAWFWVRNGWRVGRNLAIMARIGTRQTDAIIDRARIYTDNITRRFLEQNLHVTMVSFHYGLWELLPKVFARRGVDVAVAVGRQRDRGLAAELVRLRRLDSVAEVEGLIDMARRMGRGGLTGFMLDNTSRGRQEWFESGGVSMCLPVAGFRLAARAGVGLAVIIGHLEHGRLRVEVRSVTDESATLAFLLEAVRRRPEDWVFWDKAGAVVQAERSRCPVVAGEQGPERAFEAT</sequence>
<evidence type="ECO:0000256" key="4">
    <source>
        <dbReference type="ARBA" id="ARBA00022679"/>
    </source>
</evidence>
<proteinExistence type="predicted"/>